<gene>
    <name evidence="2" type="ORF">LAX5112_03523</name>
</gene>
<keyword evidence="3" id="KW-1185">Reference proteome</keyword>
<protein>
    <submittedName>
        <fullName evidence="2">L-aminopeptidase/D-esterase</fullName>
    </submittedName>
</protein>
<dbReference type="SUPFAM" id="SSF56266">
    <property type="entry name" value="DmpA/ArgJ-like"/>
    <property type="match status" value="1"/>
</dbReference>
<comment type="similarity">
    <text evidence="1">Belongs to the peptidase S58 family.</text>
</comment>
<keyword evidence="2" id="KW-0031">Aminopeptidase</keyword>
<evidence type="ECO:0000313" key="2">
    <source>
        <dbReference type="EMBL" id="CTQ73378.1"/>
    </source>
</evidence>
<dbReference type="EMBL" id="CXWD01000014">
    <property type="protein sequence ID" value="CTQ73378.1"/>
    <property type="molecule type" value="Genomic_DNA"/>
</dbReference>
<dbReference type="CDD" id="cd02253">
    <property type="entry name" value="DmpA"/>
    <property type="match status" value="1"/>
</dbReference>
<proteinExistence type="inferred from homology"/>
<dbReference type="InterPro" id="IPR016117">
    <property type="entry name" value="ArgJ-like_dom_sf"/>
</dbReference>
<name>A0A0M7AE69_9HYPH</name>
<dbReference type="Pfam" id="PF03576">
    <property type="entry name" value="Peptidase_S58"/>
    <property type="match status" value="1"/>
</dbReference>
<reference evidence="3" key="1">
    <citation type="submission" date="2015-07" db="EMBL/GenBank/DDBJ databases">
        <authorList>
            <person name="Rodrigo-Torres Lidia"/>
            <person name="Arahal R.David."/>
        </authorList>
    </citation>
    <scope>NUCLEOTIDE SEQUENCE [LARGE SCALE GENOMIC DNA]</scope>
    <source>
        <strain evidence="3">CECT 5112</strain>
    </source>
</reference>
<keyword evidence="2" id="KW-0378">Hydrolase</keyword>
<organism evidence="2 3">
    <name type="scientific">Roseibium alexandrii</name>
    <dbReference type="NCBI Taxonomy" id="388408"/>
    <lineage>
        <taxon>Bacteria</taxon>
        <taxon>Pseudomonadati</taxon>
        <taxon>Pseudomonadota</taxon>
        <taxon>Alphaproteobacteria</taxon>
        <taxon>Hyphomicrobiales</taxon>
        <taxon>Stappiaceae</taxon>
        <taxon>Roseibium</taxon>
    </lineage>
</organism>
<dbReference type="STRING" id="388408.LAX5112_03523"/>
<dbReference type="PANTHER" id="PTHR36512:SF3">
    <property type="entry name" value="BLR5678 PROTEIN"/>
    <property type="match status" value="1"/>
</dbReference>
<accession>A0A0M7AE69</accession>
<dbReference type="GO" id="GO:0004177">
    <property type="term" value="F:aminopeptidase activity"/>
    <property type="evidence" value="ECO:0007669"/>
    <property type="project" value="UniProtKB-KW"/>
</dbReference>
<keyword evidence="2" id="KW-0645">Protease</keyword>
<dbReference type="Gene3D" id="3.60.70.12">
    <property type="entry name" value="L-amino peptidase D-ALA esterase/amidase"/>
    <property type="match status" value="1"/>
</dbReference>
<dbReference type="InterPro" id="IPR005321">
    <property type="entry name" value="Peptidase_S58_DmpA"/>
</dbReference>
<dbReference type="Proteomes" id="UP000053235">
    <property type="component" value="Unassembled WGS sequence"/>
</dbReference>
<evidence type="ECO:0000256" key="1">
    <source>
        <dbReference type="ARBA" id="ARBA00007068"/>
    </source>
</evidence>
<sequence length="346" mass="36610">MRPTNVSPARAHGLICGAMQPGPRNLITDVAGITVGHKTVIDGDLRTGFTAIVPHPGNLFLDKLVASSDVINGFGKSAGLIQVEELGTLETPILLTNTFGVAEGIHALIRRELRQNPQIDRAKGTVNPVVMECNDGYLSDINAIALTEEDANAALMAGSEDFEQGSVGAGAGVSCFGFKGGIGSASRQFELEDRTFTLGALVQANFGRAGDLVLPDGRRPSPEGMAAPEERGSVIIVLATDVPLESRQLKRIARRAGAGLARLGSFYGNGSGDIGFAFSTAHKIPHNSERDLIARDYMHEGNIDLLFQAAAETTQEAVLNAMIASPAMYGKGTSFRPSLKDWLDQN</sequence>
<dbReference type="AlphaFoldDB" id="A0A0M7AE69"/>
<dbReference type="PANTHER" id="PTHR36512">
    <property type="entry name" value="D-AMINOPEPTIDASE"/>
    <property type="match status" value="1"/>
</dbReference>
<evidence type="ECO:0000313" key="3">
    <source>
        <dbReference type="Proteomes" id="UP000053235"/>
    </source>
</evidence>